<dbReference type="EMBL" id="VDEP01000505">
    <property type="protein sequence ID" value="KAA1068700.1"/>
    <property type="molecule type" value="Genomic_DNA"/>
</dbReference>
<dbReference type="GO" id="GO:0003824">
    <property type="term" value="F:catalytic activity"/>
    <property type="evidence" value="ECO:0007669"/>
    <property type="project" value="InterPro"/>
</dbReference>
<dbReference type="AlphaFoldDB" id="A0A5B0LXY9"/>
<reference evidence="1 2" key="1">
    <citation type="submission" date="2019-05" db="EMBL/GenBank/DDBJ databases">
        <title>Emergence of the Ug99 lineage of the wheat stem rust pathogen through somatic hybridization.</title>
        <authorList>
            <person name="Li F."/>
            <person name="Upadhyaya N.M."/>
            <person name="Sperschneider J."/>
            <person name="Matny O."/>
            <person name="Nguyen-Phuc H."/>
            <person name="Mago R."/>
            <person name="Raley C."/>
            <person name="Miller M.E."/>
            <person name="Silverstein K.A.T."/>
            <person name="Henningsen E."/>
            <person name="Hirsch C.D."/>
            <person name="Visser B."/>
            <person name="Pretorius Z.A."/>
            <person name="Steffenson B.J."/>
            <person name="Schwessinger B."/>
            <person name="Dodds P.N."/>
            <person name="Figueroa M."/>
        </authorList>
    </citation>
    <scope>NUCLEOTIDE SEQUENCE [LARGE SCALE GENOMIC DNA]</scope>
    <source>
        <strain evidence="1 2">Ug99</strain>
    </source>
</reference>
<name>A0A5B0LXY9_PUCGR</name>
<dbReference type="InterPro" id="IPR035994">
    <property type="entry name" value="Nucleoside_phosphorylase_sf"/>
</dbReference>
<gene>
    <name evidence="1" type="ORF">PGTUg99_036313</name>
</gene>
<comment type="caution">
    <text evidence="1">The sequence shown here is derived from an EMBL/GenBank/DDBJ whole genome shotgun (WGS) entry which is preliminary data.</text>
</comment>
<protein>
    <submittedName>
        <fullName evidence="1">Uncharacterized protein</fullName>
    </submittedName>
</protein>
<evidence type="ECO:0000313" key="2">
    <source>
        <dbReference type="Proteomes" id="UP000325313"/>
    </source>
</evidence>
<dbReference type="Gene3D" id="3.40.50.1580">
    <property type="entry name" value="Nucleoside phosphorylase domain"/>
    <property type="match status" value="1"/>
</dbReference>
<sequence>MRWESPSRPLVVYPPPSIKFNFFSQPIFLFLDRYDKANDILNILKPWRNWLSYYKDRRSRMAEPRPKHPTAHGVVDHLIKACQAYFSYQPIWANDILNILKLWRDWLSYYKDRRLRMAEPRPKHQIEPRSHPIYRILLDLECTLLAGRSYQAIRLRITTMSAIDFRCAPSLSLDSRGPDNIILSNRRTYHLALKHGEVANQILTVGNHVRARRIAKFLDPRVRRSLSSLVSVDLLRLRVVTWPYQSRLLQSERAIP</sequence>
<organism evidence="1 2">
    <name type="scientific">Puccinia graminis f. sp. tritici</name>
    <dbReference type="NCBI Taxonomy" id="56615"/>
    <lineage>
        <taxon>Eukaryota</taxon>
        <taxon>Fungi</taxon>
        <taxon>Dikarya</taxon>
        <taxon>Basidiomycota</taxon>
        <taxon>Pucciniomycotina</taxon>
        <taxon>Pucciniomycetes</taxon>
        <taxon>Pucciniales</taxon>
        <taxon>Pucciniaceae</taxon>
        <taxon>Puccinia</taxon>
    </lineage>
</organism>
<proteinExistence type="predicted"/>
<evidence type="ECO:0000313" key="1">
    <source>
        <dbReference type="EMBL" id="KAA1068700.1"/>
    </source>
</evidence>
<dbReference type="GO" id="GO:0009116">
    <property type="term" value="P:nucleoside metabolic process"/>
    <property type="evidence" value="ECO:0007669"/>
    <property type="project" value="InterPro"/>
</dbReference>
<dbReference type="Proteomes" id="UP000325313">
    <property type="component" value="Unassembled WGS sequence"/>
</dbReference>
<accession>A0A5B0LXY9</accession>